<evidence type="ECO:0000313" key="6">
    <source>
        <dbReference type="EMBL" id="GAC56583.1"/>
    </source>
</evidence>
<dbReference type="Gene3D" id="1.10.10.10">
    <property type="entry name" value="Winged helix-like DNA-binding domain superfamily/Winged helix DNA-binding domain"/>
    <property type="match status" value="2"/>
</dbReference>
<dbReference type="PANTHER" id="PTHR33204:SF18">
    <property type="entry name" value="TRANSCRIPTIONAL REGULATORY PROTEIN"/>
    <property type="match status" value="1"/>
</dbReference>
<dbReference type="STRING" id="1121927.GOHSU_08_01110"/>
<accession>L7L981</accession>
<dbReference type="Proteomes" id="UP000053405">
    <property type="component" value="Unassembled WGS sequence"/>
</dbReference>
<dbReference type="PROSITE" id="PS51118">
    <property type="entry name" value="HTH_HXLR"/>
    <property type="match status" value="2"/>
</dbReference>
<keyword evidence="2" id="KW-0238">DNA-binding</keyword>
<reference evidence="6 7" key="1">
    <citation type="submission" date="2012-12" db="EMBL/GenBank/DDBJ databases">
        <title>Whole genome shotgun sequence of Gordonia hirsuta NBRC 16056.</title>
        <authorList>
            <person name="Isaki-Nakamura S."/>
            <person name="Hosoyama A."/>
            <person name="Tsuchikane K."/>
            <person name="Katsumata H."/>
            <person name="Baba S."/>
            <person name="Yamazaki S."/>
            <person name="Fujita N."/>
        </authorList>
    </citation>
    <scope>NUCLEOTIDE SEQUENCE [LARGE SCALE GENOMIC DNA]</scope>
    <source>
        <strain evidence="6 7">NBRC 16056</strain>
    </source>
</reference>
<feature type="domain" description="HTH hxlR-type" evidence="5">
    <location>
        <begin position="21"/>
        <end position="120"/>
    </location>
</feature>
<proteinExistence type="predicted"/>
<feature type="compositionally biased region" description="Polar residues" evidence="4">
    <location>
        <begin position="1"/>
        <end position="10"/>
    </location>
</feature>
<comment type="caution">
    <text evidence="6">The sequence shown here is derived from an EMBL/GenBank/DDBJ whole genome shotgun (WGS) entry which is preliminary data.</text>
</comment>
<dbReference type="SUPFAM" id="SSF46785">
    <property type="entry name" value="Winged helix' DNA-binding domain"/>
    <property type="match status" value="2"/>
</dbReference>
<dbReference type="RefSeq" id="WP_005937038.1">
    <property type="nucleotide sequence ID" value="NZ_ATVK01000043.1"/>
</dbReference>
<dbReference type="InterPro" id="IPR036388">
    <property type="entry name" value="WH-like_DNA-bd_sf"/>
</dbReference>
<dbReference type="EMBL" id="BANT01000008">
    <property type="protein sequence ID" value="GAC56583.1"/>
    <property type="molecule type" value="Genomic_DNA"/>
</dbReference>
<evidence type="ECO:0000256" key="2">
    <source>
        <dbReference type="ARBA" id="ARBA00023125"/>
    </source>
</evidence>
<dbReference type="eggNOG" id="COG1733">
    <property type="taxonomic scope" value="Bacteria"/>
</dbReference>
<dbReference type="InterPro" id="IPR002577">
    <property type="entry name" value="HTH_HxlR"/>
</dbReference>
<keyword evidence="7" id="KW-1185">Reference proteome</keyword>
<evidence type="ECO:0000256" key="1">
    <source>
        <dbReference type="ARBA" id="ARBA00023015"/>
    </source>
</evidence>
<gene>
    <name evidence="6" type="ORF">GOHSU_08_01110</name>
</gene>
<evidence type="ECO:0000259" key="5">
    <source>
        <dbReference type="PROSITE" id="PS51118"/>
    </source>
</evidence>
<evidence type="ECO:0000313" key="7">
    <source>
        <dbReference type="Proteomes" id="UP000053405"/>
    </source>
</evidence>
<evidence type="ECO:0000256" key="4">
    <source>
        <dbReference type="SAM" id="MobiDB-lite"/>
    </source>
</evidence>
<feature type="region of interest" description="Disordered" evidence="4">
    <location>
        <begin position="1"/>
        <end position="22"/>
    </location>
</feature>
<dbReference type="OrthoDB" id="5183359at2"/>
<dbReference type="InterPro" id="IPR036390">
    <property type="entry name" value="WH_DNA-bd_sf"/>
</dbReference>
<sequence length="316" mass="34867">MNLFAGSTVSDDAPTELPAGGPNSISKGLGVLGDEWSMQVLRAAHTGATRFGQFQERLPISASSLTARLTTLSQEGLLGRRIYQDRPVRADYVLTARGRATWPILLSVWDWERAWRPGATGDLPAMQHTACGRQFRPTLVCATCGEHADRHTTRGIWGPNGGWDRSVPEVTTRRRPVGHADTGQFPETMAVFGNRWSAAVVGAAFQGVRRYSEFESALTIPPNLLAERLRVLLEHHFLRTETTADGRSHYELTAKGAAFFPIIALTLHWAENWYTSPGGPAMRWQHNDHHFRPRLDCGHCATPLTAAQIDVVNGTL</sequence>
<dbReference type="GO" id="GO:0003677">
    <property type="term" value="F:DNA binding"/>
    <property type="evidence" value="ECO:0007669"/>
    <property type="project" value="UniProtKB-KW"/>
</dbReference>
<dbReference type="PANTHER" id="PTHR33204">
    <property type="entry name" value="TRANSCRIPTIONAL REGULATOR, MARR FAMILY"/>
    <property type="match status" value="1"/>
</dbReference>
<keyword evidence="3" id="KW-0804">Transcription</keyword>
<keyword evidence="1" id="KW-0805">Transcription regulation</keyword>
<protein>
    <submittedName>
        <fullName evidence="6">Putative HxlR family transcriptional regulator</fullName>
    </submittedName>
</protein>
<dbReference type="AlphaFoldDB" id="L7L981"/>
<organism evidence="6 7">
    <name type="scientific">Gordonia hirsuta DSM 44140 = NBRC 16056</name>
    <dbReference type="NCBI Taxonomy" id="1121927"/>
    <lineage>
        <taxon>Bacteria</taxon>
        <taxon>Bacillati</taxon>
        <taxon>Actinomycetota</taxon>
        <taxon>Actinomycetes</taxon>
        <taxon>Mycobacteriales</taxon>
        <taxon>Gordoniaceae</taxon>
        <taxon>Gordonia</taxon>
    </lineage>
</organism>
<feature type="domain" description="HTH hxlR-type" evidence="5">
    <location>
        <begin position="182"/>
        <end position="278"/>
    </location>
</feature>
<evidence type="ECO:0000256" key="3">
    <source>
        <dbReference type="ARBA" id="ARBA00023163"/>
    </source>
</evidence>
<name>L7L981_9ACTN</name>
<dbReference type="Pfam" id="PF01638">
    <property type="entry name" value="HxlR"/>
    <property type="match status" value="2"/>
</dbReference>